<dbReference type="GO" id="GO:0003899">
    <property type="term" value="F:DNA-directed RNA polymerase activity"/>
    <property type="evidence" value="ECO:0007669"/>
    <property type="project" value="UniProtKB-EC"/>
</dbReference>
<keyword evidence="4" id="KW-0548">Nucleotidyltransferase</keyword>
<comment type="caution">
    <text evidence="8">The sequence shown here is derived from an EMBL/GenBank/DDBJ whole genome shotgun (WGS) entry which is preliminary data.</text>
</comment>
<dbReference type="GO" id="GO:0000428">
    <property type="term" value="C:DNA-directed RNA polymerase complex"/>
    <property type="evidence" value="ECO:0007669"/>
    <property type="project" value="UniProtKB-KW"/>
</dbReference>
<proteinExistence type="predicted"/>
<dbReference type="Gene3D" id="3.90.1100.10">
    <property type="match status" value="1"/>
</dbReference>
<dbReference type="Proteomes" id="UP000245207">
    <property type="component" value="Unassembled WGS sequence"/>
</dbReference>
<dbReference type="GO" id="GO:0003677">
    <property type="term" value="F:DNA binding"/>
    <property type="evidence" value="ECO:0007669"/>
    <property type="project" value="InterPro"/>
</dbReference>
<keyword evidence="2 8" id="KW-0240">DNA-directed RNA polymerase</keyword>
<evidence type="ECO:0000259" key="7">
    <source>
        <dbReference type="Pfam" id="PF04563"/>
    </source>
</evidence>
<dbReference type="InterPro" id="IPR028938">
    <property type="entry name" value="Rsf1-like"/>
</dbReference>
<organism evidence="8 9">
    <name type="scientific">Artemisia annua</name>
    <name type="common">Sweet wormwood</name>
    <dbReference type="NCBI Taxonomy" id="35608"/>
    <lineage>
        <taxon>Eukaryota</taxon>
        <taxon>Viridiplantae</taxon>
        <taxon>Streptophyta</taxon>
        <taxon>Embryophyta</taxon>
        <taxon>Tracheophyta</taxon>
        <taxon>Spermatophyta</taxon>
        <taxon>Magnoliopsida</taxon>
        <taxon>eudicotyledons</taxon>
        <taxon>Gunneridae</taxon>
        <taxon>Pentapetalae</taxon>
        <taxon>asterids</taxon>
        <taxon>campanulids</taxon>
        <taxon>Asterales</taxon>
        <taxon>Asteraceae</taxon>
        <taxon>Asteroideae</taxon>
        <taxon>Anthemideae</taxon>
        <taxon>Artemisiinae</taxon>
        <taxon>Artemisia</taxon>
    </lineage>
</organism>
<gene>
    <name evidence="8" type="ORF">CTI12_AA101310</name>
</gene>
<evidence type="ECO:0000256" key="4">
    <source>
        <dbReference type="ARBA" id="ARBA00022695"/>
    </source>
</evidence>
<evidence type="ECO:0000256" key="6">
    <source>
        <dbReference type="SAM" id="MobiDB-lite"/>
    </source>
</evidence>
<sequence>MRTMQLSSWIEGTPVSVTICVLDVAVSTYSPSNALIRNAITLIARMTLGSNTWITVLCRKLRDWWHWVAEGELPIVANHGYEDDPIIGKRLYREIRTVEVKKGKGNNVQSVSSYQWETVAANLDEFIDVSSRLYLGLGRDGLLPAIFACVYPTRHTPIQSYIGVGFIACVLARLLYVHLLSHVTSVGSLLLVLTSDCTSNYGSSGCFCSPLSIGTYGSTRFLLPMDSNSACSLHLSEHISFGSAEARKIENCKVWPPTVWMFLQSSESIVLCVLSRYMHANGARGFRVLFNSISSTFQEQQKELGFKRDLRDFLHLTSGKRKREDFPSEFGPDGYIPQQDGAGDDIKKINSILMKLLNSDMTRFSGWSREQFSARIFTNILAFKSAHLTNCFFMTLKIYNYQGPVNEDYNVVNTPSPPGPNAVLIACDRKTAALLLQRLLYNFSPQSDTDLDRKPFNNDKPILFVFDIFFFVHLQTIYKISFGQILSKPMMTESDGETATLFPKAARLRNLTYSAPLYVDATKRAIKKGHDHEETTETQDFGEVIHKNI</sequence>
<dbReference type="PANTHER" id="PTHR14296">
    <property type="entry name" value="REMODELING AND SPACING FACTOR 1"/>
    <property type="match status" value="1"/>
</dbReference>
<feature type="domain" description="RNA polymerase beta subunit protrusion" evidence="7">
    <location>
        <begin position="474"/>
        <end position="544"/>
    </location>
</feature>
<dbReference type="GO" id="GO:0031213">
    <property type="term" value="C:RSF complex"/>
    <property type="evidence" value="ECO:0007669"/>
    <property type="project" value="InterPro"/>
</dbReference>
<keyword evidence="3" id="KW-0808">Transferase</keyword>
<evidence type="ECO:0000256" key="5">
    <source>
        <dbReference type="ARBA" id="ARBA00023163"/>
    </source>
</evidence>
<dbReference type="EC" id="2.7.7.6" evidence="1"/>
<feature type="region of interest" description="Disordered" evidence="6">
    <location>
        <begin position="530"/>
        <end position="549"/>
    </location>
</feature>
<keyword evidence="5" id="KW-0804">Transcription</keyword>
<dbReference type="STRING" id="35608.A0A2U1PX31"/>
<reference evidence="8 9" key="1">
    <citation type="journal article" date="2018" name="Mol. Plant">
        <title>The genome of Artemisia annua provides insight into the evolution of Asteraceae family and artemisinin biosynthesis.</title>
        <authorList>
            <person name="Shen Q."/>
            <person name="Zhang L."/>
            <person name="Liao Z."/>
            <person name="Wang S."/>
            <person name="Yan T."/>
            <person name="Shi P."/>
            <person name="Liu M."/>
            <person name="Fu X."/>
            <person name="Pan Q."/>
            <person name="Wang Y."/>
            <person name="Lv Z."/>
            <person name="Lu X."/>
            <person name="Zhang F."/>
            <person name="Jiang W."/>
            <person name="Ma Y."/>
            <person name="Chen M."/>
            <person name="Hao X."/>
            <person name="Li L."/>
            <person name="Tang Y."/>
            <person name="Lv G."/>
            <person name="Zhou Y."/>
            <person name="Sun X."/>
            <person name="Brodelius P.E."/>
            <person name="Rose J.K.C."/>
            <person name="Tang K."/>
        </authorList>
    </citation>
    <scope>NUCLEOTIDE SEQUENCE [LARGE SCALE GENOMIC DNA]</scope>
    <source>
        <strain evidence="9">cv. Huhao1</strain>
        <tissue evidence="8">Leaf</tissue>
    </source>
</reference>
<evidence type="ECO:0000313" key="9">
    <source>
        <dbReference type="Proteomes" id="UP000245207"/>
    </source>
</evidence>
<dbReference type="GO" id="GO:0006351">
    <property type="term" value="P:DNA-templated transcription"/>
    <property type="evidence" value="ECO:0007669"/>
    <property type="project" value="InterPro"/>
</dbReference>
<dbReference type="EMBL" id="PKPP01000637">
    <property type="protein sequence ID" value="PWA90331.1"/>
    <property type="molecule type" value="Genomic_DNA"/>
</dbReference>
<dbReference type="PANTHER" id="PTHR14296:SF3">
    <property type="entry name" value="DIKAR, ISOFORM F"/>
    <property type="match status" value="1"/>
</dbReference>
<evidence type="ECO:0000256" key="2">
    <source>
        <dbReference type="ARBA" id="ARBA00022478"/>
    </source>
</evidence>
<keyword evidence="9" id="KW-1185">Reference proteome</keyword>
<protein>
    <recommendedName>
        <fullName evidence="1">DNA-directed RNA polymerase</fullName>
        <ecNumber evidence="1">2.7.7.6</ecNumber>
    </recommendedName>
</protein>
<accession>A0A2U1PX31</accession>
<evidence type="ECO:0000256" key="3">
    <source>
        <dbReference type="ARBA" id="ARBA00022679"/>
    </source>
</evidence>
<dbReference type="GO" id="GO:0006355">
    <property type="term" value="P:regulation of DNA-templated transcription"/>
    <property type="evidence" value="ECO:0007669"/>
    <property type="project" value="InterPro"/>
</dbReference>
<dbReference type="Pfam" id="PF04563">
    <property type="entry name" value="RNA_pol_Rpb2_1"/>
    <property type="match status" value="1"/>
</dbReference>
<name>A0A2U1PX31_ARTAN</name>
<dbReference type="AlphaFoldDB" id="A0A2U1PX31"/>
<dbReference type="Gene3D" id="1.20.1740.10">
    <property type="entry name" value="Amino acid/polyamine transporter I"/>
    <property type="match status" value="1"/>
</dbReference>
<dbReference type="SUPFAM" id="SSF64484">
    <property type="entry name" value="beta and beta-prime subunits of DNA dependent RNA-polymerase"/>
    <property type="match status" value="1"/>
</dbReference>
<dbReference type="InterPro" id="IPR007644">
    <property type="entry name" value="RNA_pol_bsu_protrusion"/>
</dbReference>
<dbReference type="OrthoDB" id="303107at2759"/>
<evidence type="ECO:0000256" key="1">
    <source>
        <dbReference type="ARBA" id="ARBA00012418"/>
    </source>
</evidence>
<evidence type="ECO:0000313" key="8">
    <source>
        <dbReference type="EMBL" id="PWA90331.1"/>
    </source>
</evidence>